<dbReference type="STRING" id="1116472.MGMO_94c00290"/>
<dbReference type="CDD" id="cd11579">
    <property type="entry name" value="Glyco_tran_WbsX"/>
    <property type="match status" value="1"/>
</dbReference>
<protein>
    <submittedName>
        <fullName evidence="1">Uncharacterized protein</fullName>
    </submittedName>
</protein>
<dbReference type="Proteomes" id="UP000017842">
    <property type="component" value="Unassembled WGS sequence"/>
</dbReference>
<dbReference type="Gene3D" id="3.20.20.80">
    <property type="entry name" value="Glycosidases"/>
    <property type="match status" value="1"/>
</dbReference>
<evidence type="ECO:0000313" key="1">
    <source>
        <dbReference type="EMBL" id="ESS71614.1"/>
    </source>
</evidence>
<keyword evidence="2" id="KW-1185">Reference proteome</keyword>
<dbReference type="PATRIC" id="fig|1116472.3.peg.2626"/>
<dbReference type="PANTHER" id="PTHR41244:SF1">
    <property type="entry name" value="GLYCOSYLTRANSFERASE"/>
    <property type="match status" value="1"/>
</dbReference>
<gene>
    <name evidence="1" type="ORF">MGMO_94c00290</name>
</gene>
<dbReference type="Pfam" id="PF13578">
    <property type="entry name" value="Methyltransf_24"/>
    <property type="match status" value="1"/>
</dbReference>
<evidence type="ECO:0000313" key="2">
    <source>
        <dbReference type="Proteomes" id="UP000017842"/>
    </source>
</evidence>
<dbReference type="InterPro" id="IPR029063">
    <property type="entry name" value="SAM-dependent_MTases_sf"/>
</dbReference>
<dbReference type="InterPro" id="IPR032719">
    <property type="entry name" value="WbsX"/>
</dbReference>
<dbReference type="eggNOG" id="COG0438">
    <property type="taxonomic scope" value="Bacteria"/>
</dbReference>
<proteinExistence type="predicted"/>
<comment type="caution">
    <text evidence="1">The sequence shown here is derived from an EMBL/GenBank/DDBJ whole genome shotgun (WGS) entry which is preliminary data.</text>
</comment>
<reference evidence="1 2" key="1">
    <citation type="journal article" date="2013" name="Genome Announc.">
        <title>Draft Genome Sequence of the Methanotrophic Gammaproteobacterium Methyloglobulus morosus DSM 22980 Strain KoM1.</title>
        <authorList>
            <person name="Poehlein A."/>
            <person name="Deutzmann J.S."/>
            <person name="Daniel R."/>
            <person name="Simeonova D.D."/>
        </authorList>
    </citation>
    <scope>NUCLEOTIDE SEQUENCE [LARGE SCALE GENOMIC DNA]</scope>
    <source>
        <strain evidence="1 2">KoM1</strain>
    </source>
</reference>
<dbReference type="EMBL" id="AYLO01000090">
    <property type="protein sequence ID" value="ESS71614.1"/>
    <property type="molecule type" value="Genomic_DNA"/>
</dbReference>
<dbReference type="eggNOG" id="COG3754">
    <property type="taxonomic scope" value="Bacteria"/>
</dbReference>
<dbReference type="Gene3D" id="3.40.50.150">
    <property type="entry name" value="Vaccinia Virus protein VP39"/>
    <property type="match status" value="1"/>
</dbReference>
<dbReference type="OrthoDB" id="5573908at2"/>
<dbReference type="RefSeq" id="WP_023495335.1">
    <property type="nucleotide sequence ID" value="NZ_AYLO01000090.1"/>
</dbReference>
<dbReference type="InterPro" id="IPR007739">
    <property type="entry name" value="RgpF"/>
</dbReference>
<dbReference type="AlphaFoldDB" id="V5BUT7"/>
<dbReference type="Pfam" id="PF05045">
    <property type="entry name" value="RgpF"/>
    <property type="match status" value="1"/>
</dbReference>
<dbReference type="PANTHER" id="PTHR41244">
    <property type="entry name" value="RHAMNAN SYNTHESIS F"/>
    <property type="match status" value="1"/>
</dbReference>
<sequence length="973" mass="111069">MSINTLLDITSFSPKFQRFSKDKTAHLPFAAWVIRESSPKIFVELGTYRGDSYFSFCQSVDEASLLTQCYAIGAWQDDEHSREYSDEIFAAVHVHNEEYYAGFSQLLRMGNDDALAFFSDESIGLLHITGSQTYEAVSHSFKAWLPKLTADAVVMFRNIKADESSCGAGRFWKELQTHYPNNLEFVHSSGLGVFQLNDTPTDKKVTWLDPNSKEKQRLVNYFVVLDSRLNESYELGLLQAHIAESNEKIASLTQAVAERDLALAERDQIVAVEAGQIEFLKLTIKELYKEIKHITQSKSWKLTRPLRIIRRKWGNHPLDHGDGYCLPLQYFDDLKQSVGLTLSSAHSVQNNPEYVPLFKGKPFKSKPAKLICFYHPQFHTASGNAKLRGESCPEWSKVCSAEPQFVDHYQPHIPSELGYYNLIDPGVQRRQIELAKLYGIEGFCFYFHWRSGNSLLETPIQNYLKDDSLDLPFCLCWVNDYRSLQGDGLDSDVLIPQRHALDDAIAFIQHVSLYMRDPRYIRIDNKPLLLVKCPNLLPLTKETAGRWRQWCKDQGIGKIYLAYTQSLETGNPTDYGFDAAIEFPPIDMIQQNRADKVQPLGDNFACTVYDYNQYVDRSRSYGKPNYTLFRAICPSWDTTSLYNNKSTVLLGSSPLGYQEWLFNAISETFECFDNQDERLIFINAWNGWDEGAHLEPDQRYGYAYLEATRMALARKAAIASQQVLNDKNSVAVVIHAFYEDVFDEMLEYLKNIHSVYLKLYVTVPIELIESMQRKLQRQQHNFYALPVSNRGRDILPFIKIMPEVLKGGHDLLIKIHTKKSTHREDGDLWRKDIFEKLLSESAIRVNSNYLVKNRDIGILGPTEHIVPMNSYLGSNAVRVSQLAARMGVDSNTLEQLNFVAGSMFMARTKAIIPLMNMALSETDFEAEAKQVDGTLAHALERLFSVSACAAKLTTSCPDNLVTESYKFVNRQSV</sequence>
<name>V5BUT7_9GAMM</name>
<dbReference type="Pfam" id="PF14307">
    <property type="entry name" value="Glyco_tran_WbsX"/>
    <property type="match status" value="1"/>
</dbReference>
<accession>V5BUT7</accession>
<organism evidence="1 2">
    <name type="scientific">Methyloglobulus morosus KoM1</name>
    <dbReference type="NCBI Taxonomy" id="1116472"/>
    <lineage>
        <taxon>Bacteria</taxon>
        <taxon>Pseudomonadati</taxon>
        <taxon>Pseudomonadota</taxon>
        <taxon>Gammaproteobacteria</taxon>
        <taxon>Methylococcales</taxon>
        <taxon>Methylococcaceae</taxon>
        <taxon>Methyloglobulus</taxon>
    </lineage>
</organism>